<dbReference type="PANTHER" id="PTHR34294">
    <property type="entry name" value="TRANSCRIPTIONAL REGULATOR-RELATED"/>
    <property type="match status" value="1"/>
</dbReference>
<evidence type="ECO:0000259" key="5">
    <source>
        <dbReference type="Pfam" id="PF04198"/>
    </source>
</evidence>
<evidence type="ECO:0000256" key="4">
    <source>
        <dbReference type="ARBA" id="ARBA00023163"/>
    </source>
</evidence>
<comment type="caution">
    <text evidence="6">The sequence shown here is derived from an EMBL/GenBank/DDBJ whole genome shotgun (WGS) entry which is preliminary data.</text>
</comment>
<feature type="domain" description="Sugar-binding" evidence="5">
    <location>
        <begin position="57"/>
        <end position="309"/>
    </location>
</feature>
<evidence type="ECO:0000256" key="1">
    <source>
        <dbReference type="ARBA" id="ARBA00010466"/>
    </source>
</evidence>
<dbReference type="AlphaFoldDB" id="A0A7C9TSY4"/>
<dbReference type="InterPro" id="IPR007324">
    <property type="entry name" value="Sugar-bd_dom_put"/>
</dbReference>
<dbReference type="Gene3D" id="3.40.50.1360">
    <property type="match status" value="1"/>
</dbReference>
<keyword evidence="2" id="KW-0805">Transcription regulation</keyword>
<keyword evidence="4" id="KW-0804">Transcription</keyword>
<accession>A0A7C9TSY4</accession>
<dbReference type="Pfam" id="PF04198">
    <property type="entry name" value="Sugar-bind"/>
    <property type="match status" value="1"/>
</dbReference>
<keyword evidence="7" id="KW-1185">Reference proteome</keyword>
<gene>
    <name evidence="6" type="ORF">G3T37_11830</name>
</gene>
<dbReference type="InterPro" id="IPR051054">
    <property type="entry name" value="SorC_transcr_regulators"/>
</dbReference>
<comment type="similarity">
    <text evidence="1">Belongs to the SorC transcriptional regulatory family.</text>
</comment>
<dbReference type="SUPFAM" id="SSF100950">
    <property type="entry name" value="NagB/RpiA/CoA transferase-like"/>
    <property type="match status" value="1"/>
</dbReference>
<dbReference type="InterPro" id="IPR037171">
    <property type="entry name" value="NagB/RpiA_transferase-like"/>
</dbReference>
<evidence type="ECO:0000313" key="6">
    <source>
        <dbReference type="EMBL" id="NEM92042.1"/>
    </source>
</evidence>
<dbReference type="GO" id="GO:0030246">
    <property type="term" value="F:carbohydrate binding"/>
    <property type="evidence" value="ECO:0007669"/>
    <property type="project" value="InterPro"/>
</dbReference>
<evidence type="ECO:0000256" key="2">
    <source>
        <dbReference type="ARBA" id="ARBA00023015"/>
    </source>
</evidence>
<evidence type="ECO:0000256" key="3">
    <source>
        <dbReference type="ARBA" id="ARBA00023125"/>
    </source>
</evidence>
<proteinExistence type="inferred from homology"/>
<evidence type="ECO:0000313" key="7">
    <source>
        <dbReference type="Proteomes" id="UP000479756"/>
    </source>
</evidence>
<dbReference type="EMBL" id="JAAGWZ010000003">
    <property type="protein sequence ID" value="NEM92042.1"/>
    <property type="molecule type" value="Genomic_DNA"/>
</dbReference>
<keyword evidence="3" id="KW-0238">DNA-binding</keyword>
<organism evidence="6 7">
    <name type="scientific">Galbitalea soli</name>
    <dbReference type="NCBI Taxonomy" id="1268042"/>
    <lineage>
        <taxon>Bacteria</taxon>
        <taxon>Bacillati</taxon>
        <taxon>Actinomycetota</taxon>
        <taxon>Actinomycetes</taxon>
        <taxon>Micrococcales</taxon>
        <taxon>Microbacteriaceae</taxon>
        <taxon>Galbitalea</taxon>
    </lineage>
</organism>
<dbReference type="GO" id="GO:0003677">
    <property type="term" value="F:DNA binding"/>
    <property type="evidence" value="ECO:0007669"/>
    <property type="project" value="UniProtKB-KW"/>
</dbReference>
<dbReference type="Proteomes" id="UP000479756">
    <property type="component" value="Unassembled WGS sequence"/>
</dbReference>
<dbReference type="InterPro" id="IPR036390">
    <property type="entry name" value="WH_DNA-bd_sf"/>
</dbReference>
<dbReference type="SUPFAM" id="SSF46785">
    <property type="entry name" value="Winged helix' DNA-binding domain"/>
    <property type="match status" value="1"/>
</dbReference>
<sequence length="314" mass="32746">MSLLTKIARMYHEQGLRQPEIASRLHVSQSRVSRILKEAERIGVVRTVVVPPAGVYSELEDAVRDRYGLADVVVADSASDEDDSVLAALGGAGAAYLETTLTGSDRVGISSWSSTLLATVDAMAPSTTRTAEKIVQVIGGVGNPSVQVKATHLADRLARVTGASPTYLPVPGIVANRLVRDSLLGDGYVAEIAAEWSTLTVVLVGIGSLEPSPLLVDSGNAVSLADQDALRAAGAVGDVCLRFFDATGRLVDTDLTDRVLGISSAGLLGIPRRVGFAGGRRKHEAIRAALLGGWLNVLVTDLATARYLVADAAG</sequence>
<protein>
    <submittedName>
        <fullName evidence="6">MarR family transcriptional regulator</fullName>
    </submittedName>
</protein>
<reference evidence="6 7" key="1">
    <citation type="journal article" date="2014" name="Int. J. Syst. Evol. Microbiol.">
        <title>Description of Galbitalea soli gen. nov., sp. nov., and Frondihabitans sucicola sp. nov.</title>
        <authorList>
            <person name="Kim S.J."/>
            <person name="Lim J.M."/>
            <person name="Ahn J.H."/>
            <person name="Weon H.Y."/>
            <person name="Hamada M."/>
            <person name="Suzuki K."/>
            <person name="Ahn T.Y."/>
            <person name="Kwon S.W."/>
        </authorList>
    </citation>
    <scope>NUCLEOTIDE SEQUENCE [LARGE SCALE GENOMIC DNA]</scope>
    <source>
        <strain evidence="6 7">NBRC 108727</strain>
    </source>
</reference>
<name>A0A7C9TSY4_9MICO</name>
<dbReference type="Gene3D" id="1.10.10.60">
    <property type="entry name" value="Homeodomain-like"/>
    <property type="match status" value="1"/>
</dbReference>